<dbReference type="EMBL" id="CAKOGL010000025">
    <property type="protein sequence ID" value="CAH2102152.1"/>
    <property type="molecule type" value="Genomic_DNA"/>
</dbReference>
<protein>
    <submittedName>
        <fullName evidence="1">Uncharacterized protein</fullName>
    </submittedName>
</protein>
<dbReference type="Proteomes" id="UP001153954">
    <property type="component" value="Unassembled WGS sequence"/>
</dbReference>
<proteinExistence type="predicted"/>
<gene>
    <name evidence="1" type="ORF">EEDITHA_LOCUS16826</name>
</gene>
<dbReference type="AlphaFoldDB" id="A0AAU9UVQ9"/>
<keyword evidence="2" id="KW-1185">Reference proteome</keyword>
<sequence>MGATTSHGLPARASALAAARTLRTDISTAHNRPQARCLSLCFSLTPSSLRRLPQSPSFTFARSRTRRDTSLIAAAAEPDLLSPVDIAAVMELERRRTEIKCK</sequence>
<reference evidence="1" key="1">
    <citation type="submission" date="2022-03" db="EMBL/GenBank/DDBJ databases">
        <authorList>
            <person name="Tunstrom K."/>
        </authorList>
    </citation>
    <scope>NUCLEOTIDE SEQUENCE</scope>
</reference>
<evidence type="ECO:0000313" key="2">
    <source>
        <dbReference type="Proteomes" id="UP001153954"/>
    </source>
</evidence>
<organism evidence="1 2">
    <name type="scientific">Euphydryas editha</name>
    <name type="common">Edith's checkerspot</name>
    <dbReference type="NCBI Taxonomy" id="104508"/>
    <lineage>
        <taxon>Eukaryota</taxon>
        <taxon>Metazoa</taxon>
        <taxon>Ecdysozoa</taxon>
        <taxon>Arthropoda</taxon>
        <taxon>Hexapoda</taxon>
        <taxon>Insecta</taxon>
        <taxon>Pterygota</taxon>
        <taxon>Neoptera</taxon>
        <taxon>Endopterygota</taxon>
        <taxon>Lepidoptera</taxon>
        <taxon>Glossata</taxon>
        <taxon>Ditrysia</taxon>
        <taxon>Papilionoidea</taxon>
        <taxon>Nymphalidae</taxon>
        <taxon>Nymphalinae</taxon>
        <taxon>Euphydryas</taxon>
    </lineage>
</organism>
<evidence type="ECO:0000313" key="1">
    <source>
        <dbReference type="EMBL" id="CAH2102152.1"/>
    </source>
</evidence>
<name>A0AAU9UVQ9_EUPED</name>
<accession>A0AAU9UVQ9</accession>
<comment type="caution">
    <text evidence="1">The sequence shown here is derived from an EMBL/GenBank/DDBJ whole genome shotgun (WGS) entry which is preliminary data.</text>
</comment>